<proteinExistence type="predicted"/>
<protein>
    <submittedName>
        <fullName evidence="2">Uncharacterized protein</fullName>
    </submittedName>
</protein>
<organism evidence="2 3">
    <name type="scientific">Limnoglobus roseus</name>
    <dbReference type="NCBI Taxonomy" id="2598579"/>
    <lineage>
        <taxon>Bacteria</taxon>
        <taxon>Pseudomonadati</taxon>
        <taxon>Planctomycetota</taxon>
        <taxon>Planctomycetia</taxon>
        <taxon>Gemmatales</taxon>
        <taxon>Gemmataceae</taxon>
        <taxon>Limnoglobus</taxon>
    </lineage>
</organism>
<reference evidence="3" key="1">
    <citation type="submission" date="2019-08" db="EMBL/GenBank/DDBJ databases">
        <title>Limnoglobus roseus gen. nov., sp. nov., a novel freshwater planctomycete with a giant genome from the family Gemmataceae.</title>
        <authorList>
            <person name="Kulichevskaya I.S."/>
            <person name="Naumoff D.G."/>
            <person name="Miroshnikov K."/>
            <person name="Ivanova A."/>
            <person name="Philippov D.A."/>
            <person name="Hakobyan A."/>
            <person name="Rijpstra I.C."/>
            <person name="Sinninghe Damste J.S."/>
            <person name="Liesack W."/>
            <person name="Dedysh S.N."/>
        </authorList>
    </citation>
    <scope>NUCLEOTIDE SEQUENCE [LARGE SCALE GENOMIC DNA]</scope>
    <source>
        <strain evidence="3">PX52</strain>
    </source>
</reference>
<dbReference type="KEGG" id="lrs:PX52LOC_01953"/>
<name>A0A5C1AA02_9BACT</name>
<feature type="region of interest" description="Disordered" evidence="1">
    <location>
        <begin position="84"/>
        <end position="108"/>
    </location>
</feature>
<evidence type="ECO:0000313" key="2">
    <source>
        <dbReference type="EMBL" id="QEL15047.1"/>
    </source>
</evidence>
<gene>
    <name evidence="2" type="ORF">PX52LOC_01953</name>
</gene>
<sequence>MSAPNDPDPLTDSALCTGDPLAHALSHLEPMPTTLGRDQLMFAAGAAGRDRDVAFWKRIVYGQTAAACLVVGVGLTMFSLPETAPANRPSDASMAATQPAPRPPQPMAEAVVRTSPPREETGDSAKLAQYLQLRSNVLAGGINVLPNPNAPAANLDVGKLEDSLKLPRGTFAIYGPPAKPKPPTDDQ</sequence>
<dbReference type="Proteomes" id="UP000324974">
    <property type="component" value="Chromosome"/>
</dbReference>
<evidence type="ECO:0000256" key="1">
    <source>
        <dbReference type="SAM" id="MobiDB-lite"/>
    </source>
</evidence>
<evidence type="ECO:0000313" key="3">
    <source>
        <dbReference type="Proteomes" id="UP000324974"/>
    </source>
</evidence>
<keyword evidence="3" id="KW-1185">Reference proteome</keyword>
<dbReference type="RefSeq" id="WP_149109895.1">
    <property type="nucleotide sequence ID" value="NZ_CP042425.1"/>
</dbReference>
<dbReference type="AlphaFoldDB" id="A0A5C1AA02"/>
<dbReference type="EMBL" id="CP042425">
    <property type="protein sequence ID" value="QEL15047.1"/>
    <property type="molecule type" value="Genomic_DNA"/>
</dbReference>
<accession>A0A5C1AA02</accession>